<feature type="region of interest" description="Disordered" evidence="1">
    <location>
        <begin position="74"/>
        <end position="100"/>
    </location>
</feature>
<protein>
    <recommendedName>
        <fullName evidence="4">Transposase</fullName>
    </recommendedName>
</protein>
<evidence type="ECO:0000256" key="1">
    <source>
        <dbReference type="SAM" id="MobiDB-lite"/>
    </source>
</evidence>
<name>A0ABW3M019_9GAMM</name>
<proteinExistence type="predicted"/>
<keyword evidence="3" id="KW-1185">Reference proteome</keyword>
<comment type="caution">
    <text evidence="2">The sequence shown here is derived from an EMBL/GenBank/DDBJ whole genome shotgun (WGS) entry which is preliminary data.</text>
</comment>
<evidence type="ECO:0000313" key="3">
    <source>
        <dbReference type="Proteomes" id="UP001597033"/>
    </source>
</evidence>
<organism evidence="2 3">
    <name type="scientific">Pseudoxanthomonas kaohsiungensis</name>
    <dbReference type="NCBI Taxonomy" id="283923"/>
    <lineage>
        <taxon>Bacteria</taxon>
        <taxon>Pseudomonadati</taxon>
        <taxon>Pseudomonadota</taxon>
        <taxon>Gammaproteobacteria</taxon>
        <taxon>Lysobacterales</taxon>
        <taxon>Lysobacteraceae</taxon>
        <taxon>Pseudoxanthomonas</taxon>
    </lineage>
</organism>
<accession>A0ABW3M019</accession>
<evidence type="ECO:0000313" key="2">
    <source>
        <dbReference type="EMBL" id="MFD1043252.1"/>
    </source>
</evidence>
<sequence length="100" mass="11491">MRRGRVIEQGQVWVVTRATAHGIKREPPQRPRSITRVILAVIDDTIAYSVGSSGTRYCERHAFLVWVRRYKARTKSKTRKPPPLQLVQPAGKARRARHAH</sequence>
<dbReference type="Proteomes" id="UP001597033">
    <property type="component" value="Unassembled WGS sequence"/>
</dbReference>
<evidence type="ECO:0008006" key="4">
    <source>
        <dbReference type="Google" id="ProtNLM"/>
    </source>
</evidence>
<dbReference type="EMBL" id="JBHTKN010000008">
    <property type="protein sequence ID" value="MFD1043252.1"/>
    <property type="molecule type" value="Genomic_DNA"/>
</dbReference>
<gene>
    <name evidence="2" type="ORF">ACFQ2N_12935</name>
</gene>
<reference evidence="3" key="1">
    <citation type="journal article" date="2019" name="Int. J. Syst. Evol. Microbiol.">
        <title>The Global Catalogue of Microorganisms (GCM) 10K type strain sequencing project: providing services to taxonomists for standard genome sequencing and annotation.</title>
        <authorList>
            <consortium name="The Broad Institute Genomics Platform"/>
            <consortium name="The Broad Institute Genome Sequencing Center for Infectious Disease"/>
            <person name="Wu L."/>
            <person name="Ma J."/>
        </authorList>
    </citation>
    <scope>NUCLEOTIDE SEQUENCE [LARGE SCALE GENOMIC DNA]</scope>
    <source>
        <strain evidence="3">CCUG 55854</strain>
    </source>
</reference>
<dbReference type="RefSeq" id="WP_162377027.1">
    <property type="nucleotide sequence ID" value="NZ_JBHTKN010000008.1"/>
</dbReference>